<organism evidence="1 2">
    <name type="scientific">Octopus vulgaris</name>
    <name type="common">Common octopus</name>
    <dbReference type="NCBI Taxonomy" id="6645"/>
    <lineage>
        <taxon>Eukaryota</taxon>
        <taxon>Metazoa</taxon>
        <taxon>Spiralia</taxon>
        <taxon>Lophotrochozoa</taxon>
        <taxon>Mollusca</taxon>
        <taxon>Cephalopoda</taxon>
        <taxon>Coleoidea</taxon>
        <taxon>Octopodiformes</taxon>
        <taxon>Octopoda</taxon>
        <taxon>Incirrata</taxon>
        <taxon>Octopodidae</taxon>
        <taxon>Octopus</taxon>
    </lineage>
</organism>
<dbReference type="Proteomes" id="UP001162480">
    <property type="component" value="Chromosome 11"/>
</dbReference>
<protein>
    <submittedName>
        <fullName evidence="1">Uncharacterized protein</fullName>
    </submittedName>
</protein>
<sequence>MDYNRGDTHVHNRNHFDDIGAAVTVEVVEINFEIMHPDGLFYETVPSDREEDLKVKRSFTPPSHKIAIKTSQRNDICEQM</sequence>
<keyword evidence="2" id="KW-1185">Reference proteome</keyword>
<proteinExistence type="predicted"/>
<gene>
    <name evidence="1" type="ORF">OCTVUL_1B029931</name>
</gene>
<dbReference type="AlphaFoldDB" id="A0AA36B8Q2"/>
<evidence type="ECO:0000313" key="1">
    <source>
        <dbReference type="EMBL" id="CAI9729885.1"/>
    </source>
</evidence>
<accession>A0AA36B8Q2</accession>
<reference evidence="1" key="1">
    <citation type="submission" date="2023-08" db="EMBL/GenBank/DDBJ databases">
        <authorList>
            <person name="Alioto T."/>
            <person name="Alioto T."/>
            <person name="Gomez Garrido J."/>
        </authorList>
    </citation>
    <scope>NUCLEOTIDE SEQUENCE</scope>
</reference>
<name>A0AA36B8Q2_OCTVU</name>
<dbReference type="EMBL" id="OX597824">
    <property type="protein sequence ID" value="CAI9729885.1"/>
    <property type="molecule type" value="Genomic_DNA"/>
</dbReference>
<evidence type="ECO:0000313" key="2">
    <source>
        <dbReference type="Proteomes" id="UP001162480"/>
    </source>
</evidence>